<dbReference type="Proteomes" id="UP000607281">
    <property type="component" value="Unassembled WGS sequence"/>
</dbReference>
<dbReference type="RefSeq" id="WP_190409570.1">
    <property type="nucleotide sequence ID" value="NZ_JACJRF010000078.1"/>
</dbReference>
<proteinExistence type="predicted"/>
<name>A0ABR8CXI9_9NOST</name>
<organism evidence="1 2">
    <name type="scientific">Anabaena subtropica FACHB-260</name>
    <dbReference type="NCBI Taxonomy" id="2692884"/>
    <lineage>
        <taxon>Bacteria</taxon>
        <taxon>Bacillati</taxon>
        <taxon>Cyanobacteriota</taxon>
        <taxon>Cyanophyceae</taxon>
        <taxon>Nostocales</taxon>
        <taxon>Nostocaceae</taxon>
        <taxon>Anabaena</taxon>
    </lineage>
</organism>
<evidence type="ECO:0000313" key="2">
    <source>
        <dbReference type="Proteomes" id="UP000607281"/>
    </source>
</evidence>
<keyword evidence="2" id="KW-1185">Reference proteome</keyword>
<dbReference type="EMBL" id="JACJRF010000078">
    <property type="protein sequence ID" value="MBD2347165.1"/>
    <property type="molecule type" value="Genomic_DNA"/>
</dbReference>
<comment type="caution">
    <text evidence="1">The sequence shown here is derived from an EMBL/GenBank/DDBJ whole genome shotgun (WGS) entry which is preliminary data.</text>
</comment>
<accession>A0ABR8CXI9</accession>
<reference evidence="1 2" key="1">
    <citation type="journal article" date="2020" name="ISME J.">
        <title>Comparative genomics reveals insights into cyanobacterial evolution and habitat adaptation.</title>
        <authorList>
            <person name="Chen M.Y."/>
            <person name="Teng W.K."/>
            <person name="Zhao L."/>
            <person name="Hu C.X."/>
            <person name="Zhou Y.K."/>
            <person name="Han B.P."/>
            <person name="Song L.R."/>
            <person name="Shu W.S."/>
        </authorList>
    </citation>
    <scope>NUCLEOTIDE SEQUENCE [LARGE SCALE GENOMIC DNA]</scope>
    <source>
        <strain evidence="1 2">FACHB-260</strain>
    </source>
</reference>
<sequence length="171" mass="20413">MLYDVEFQAWCNSLRLSQQQRDLVNQIRTSPPARKVKGGGRNVHGFYASSKMGRTIQFESHTVELPAMTQFYEYDDQVLEYWDQPIKFSIKCSPQGKQATTISHYPDFFVMREIFCGFEEWKTEKRLGKLSEEQPHRYQKIEGQWVDVIVQEYIESLYQFNMKLHRKELLK</sequence>
<gene>
    <name evidence="1" type="ORF">H6G18_23980</name>
</gene>
<protein>
    <submittedName>
        <fullName evidence="1">Uncharacterized protein</fullName>
    </submittedName>
</protein>
<evidence type="ECO:0000313" key="1">
    <source>
        <dbReference type="EMBL" id="MBD2347165.1"/>
    </source>
</evidence>